<dbReference type="Proteomes" id="UP000789920">
    <property type="component" value="Unassembled WGS sequence"/>
</dbReference>
<dbReference type="EMBL" id="CAJVQC010130437">
    <property type="protein sequence ID" value="CAG8841470.1"/>
    <property type="molecule type" value="Genomic_DNA"/>
</dbReference>
<keyword evidence="2" id="KW-1185">Reference proteome</keyword>
<proteinExistence type="predicted"/>
<evidence type="ECO:0000313" key="2">
    <source>
        <dbReference type="Proteomes" id="UP000789920"/>
    </source>
</evidence>
<feature type="non-terminal residue" evidence="1">
    <location>
        <position position="1"/>
    </location>
</feature>
<organism evidence="1 2">
    <name type="scientific">Racocetra persica</name>
    <dbReference type="NCBI Taxonomy" id="160502"/>
    <lineage>
        <taxon>Eukaryota</taxon>
        <taxon>Fungi</taxon>
        <taxon>Fungi incertae sedis</taxon>
        <taxon>Mucoromycota</taxon>
        <taxon>Glomeromycotina</taxon>
        <taxon>Glomeromycetes</taxon>
        <taxon>Diversisporales</taxon>
        <taxon>Gigasporaceae</taxon>
        <taxon>Racocetra</taxon>
    </lineage>
</organism>
<sequence>GKIKNIEPGFEEHMDYEIDEITNGLESDYSEERNDRINEADDREIDDEADDREIDDKAYDRNNEIDNEMDDEAEFEDDEVEFEDKIDEIDEIDKIYI</sequence>
<gene>
    <name evidence="1" type="ORF">RPERSI_LOCUS31889</name>
</gene>
<name>A0ACA9SKC3_9GLOM</name>
<accession>A0ACA9SKC3</accession>
<feature type="non-terminal residue" evidence="1">
    <location>
        <position position="97"/>
    </location>
</feature>
<reference evidence="1" key="1">
    <citation type="submission" date="2021-06" db="EMBL/GenBank/DDBJ databases">
        <authorList>
            <person name="Kallberg Y."/>
            <person name="Tangrot J."/>
            <person name="Rosling A."/>
        </authorList>
    </citation>
    <scope>NUCLEOTIDE SEQUENCE</scope>
    <source>
        <strain evidence="1">MA461A</strain>
    </source>
</reference>
<evidence type="ECO:0000313" key="1">
    <source>
        <dbReference type="EMBL" id="CAG8841470.1"/>
    </source>
</evidence>
<comment type="caution">
    <text evidence="1">The sequence shown here is derived from an EMBL/GenBank/DDBJ whole genome shotgun (WGS) entry which is preliminary data.</text>
</comment>
<protein>
    <submittedName>
        <fullName evidence="1">16620_t:CDS:1</fullName>
    </submittedName>
</protein>